<reference evidence="6" key="1">
    <citation type="submission" date="2024-05" db="EMBL/GenBank/DDBJ databases">
        <authorList>
            <person name="Bunk B."/>
            <person name="Swiderski J."/>
            <person name="Sproer C."/>
            <person name="Thiel V."/>
        </authorList>
    </citation>
    <scope>NUCLEOTIDE SEQUENCE</scope>
    <source>
        <strain evidence="6">DSM 17735</strain>
    </source>
</reference>
<dbReference type="InterPro" id="IPR025997">
    <property type="entry name" value="SBP_2_dom"/>
</dbReference>
<dbReference type="RefSeq" id="WP_349279313.1">
    <property type="nucleotide sequence ID" value="NZ_CBCSCU010000005.1"/>
</dbReference>
<dbReference type="PANTHER" id="PTHR46847:SF1">
    <property type="entry name" value="D-ALLOSE-BINDING PERIPLASMIC PROTEIN-RELATED"/>
    <property type="match status" value="1"/>
</dbReference>
<organism evidence="6">
    <name type="scientific">Polaromonas hydrogenivorans</name>
    <dbReference type="NCBI Taxonomy" id="335476"/>
    <lineage>
        <taxon>Bacteria</taxon>
        <taxon>Pseudomonadati</taxon>
        <taxon>Pseudomonadota</taxon>
        <taxon>Betaproteobacteria</taxon>
        <taxon>Burkholderiales</taxon>
        <taxon>Comamonadaceae</taxon>
        <taxon>Polaromonas</taxon>
    </lineage>
</organism>
<dbReference type="Gene3D" id="3.40.50.2300">
    <property type="match status" value="2"/>
</dbReference>
<evidence type="ECO:0000256" key="3">
    <source>
        <dbReference type="ARBA" id="ARBA00022729"/>
    </source>
</evidence>
<dbReference type="EMBL" id="CP157675">
    <property type="protein sequence ID" value="XBP70164.1"/>
    <property type="molecule type" value="Genomic_DNA"/>
</dbReference>
<evidence type="ECO:0000256" key="1">
    <source>
        <dbReference type="ARBA" id="ARBA00004196"/>
    </source>
</evidence>
<dbReference type="CDD" id="cd01536">
    <property type="entry name" value="PBP1_ABC_sugar_binding-like"/>
    <property type="match status" value="1"/>
</dbReference>
<proteinExistence type="inferred from homology"/>
<comment type="subcellular location">
    <subcellularLocation>
        <location evidence="1">Cell envelope</location>
    </subcellularLocation>
</comment>
<feature type="domain" description="Periplasmic binding protein" evidence="5">
    <location>
        <begin position="35"/>
        <end position="306"/>
    </location>
</feature>
<evidence type="ECO:0000259" key="5">
    <source>
        <dbReference type="Pfam" id="PF13407"/>
    </source>
</evidence>
<dbReference type="InterPro" id="IPR028082">
    <property type="entry name" value="Peripla_BP_I"/>
</dbReference>
<evidence type="ECO:0000313" key="6">
    <source>
        <dbReference type="EMBL" id="XBP70164.1"/>
    </source>
</evidence>
<dbReference type="Pfam" id="PF13407">
    <property type="entry name" value="Peripla_BP_4"/>
    <property type="match status" value="1"/>
</dbReference>
<feature type="chain" id="PRO_5043761659" evidence="4">
    <location>
        <begin position="25"/>
        <end position="386"/>
    </location>
</feature>
<evidence type="ECO:0000256" key="4">
    <source>
        <dbReference type="SAM" id="SignalP"/>
    </source>
</evidence>
<name>A0AAU7LR93_9BURK</name>
<gene>
    <name evidence="6" type="ORF">ABLV49_20225</name>
</gene>
<dbReference type="GO" id="GO:0030246">
    <property type="term" value="F:carbohydrate binding"/>
    <property type="evidence" value="ECO:0007669"/>
    <property type="project" value="UniProtKB-ARBA"/>
</dbReference>
<protein>
    <submittedName>
        <fullName evidence="6">Sugar ABC transporter substrate-binding protein</fullName>
    </submittedName>
</protein>
<sequence>MSLKKTLQAAVATLALVAAAQTLAKDVYRVAVIRWAPTDIYFNGVQMGQELERQRLEKTHGVKIEFRVFGANDVTQQRTEIETQISRGVDGMLFVPWRGEVMRSLVTDLYKKGMPVVTSNALVPGAPQTFVAFDNRHAGRLGGEAIVRRLTELRGADWPSKGGVIIELRCIITASFDIGRHEGYRSVFDPLVKANPNLKIETREARCDDAKAHKAVDELISRHGAASVLAVASIDGTMGVGGAVRALQAQGLLYPFEDPRHIPVATVDGSLVELQAIALGHIDHVSVQPADGEGVLSMRLLFDMMKAGRPMARADKASTIMADSKELWAPVQVEPGTAFDGAWYRTKAFSVPSDVSYDDPRLWSIQMYKLENGGKAPDLIGGKFKN</sequence>
<dbReference type="AlphaFoldDB" id="A0AAU7LR93"/>
<keyword evidence="3 4" id="KW-0732">Signal</keyword>
<dbReference type="SUPFAM" id="SSF53822">
    <property type="entry name" value="Periplasmic binding protein-like I"/>
    <property type="match status" value="1"/>
</dbReference>
<dbReference type="GO" id="GO:0030313">
    <property type="term" value="C:cell envelope"/>
    <property type="evidence" value="ECO:0007669"/>
    <property type="project" value="UniProtKB-SubCell"/>
</dbReference>
<dbReference type="PANTHER" id="PTHR46847">
    <property type="entry name" value="D-ALLOSE-BINDING PERIPLASMIC PROTEIN-RELATED"/>
    <property type="match status" value="1"/>
</dbReference>
<feature type="signal peptide" evidence="4">
    <location>
        <begin position="1"/>
        <end position="24"/>
    </location>
</feature>
<evidence type="ECO:0000256" key="2">
    <source>
        <dbReference type="ARBA" id="ARBA00007639"/>
    </source>
</evidence>
<accession>A0AAU7LR93</accession>
<comment type="similarity">
    <text evidence="2">Belongs to the bacterial solute-binding protein 2 family.</text>
</comment>